<feature type="signal peptide" evidence="1">
    <location>
        <begin position="1"/>
        <end position="19"/>
    </location>
</feature>
<name>A0A1R7T5S4_9BACT</name>
<protein>
    <recommendedName>
        <fullName evidence="4">CBM11 domain-containing protein</fullName>
    </recommendedName>
</protein>
<dbReference type="SUPFAM" id="SSF49785">
    <property type="entry name" value="Galactose-binding domain-like"/>
    <property type="match status" value="1"/>
</dbReference>
<dbReference type="Proteomes" id="UP000188181">
    <property type="component" value="Chromosome"/>
</dbReference>
<evidence type="ECO:0000256" key="1">
    <source>
        <dbReference type="SAM" id="SignalP"/>
    </source>
</evidence>
<evidence type="ECO:0000313" key="3">
    <source>
        <dbReference type="Proteomes" id="UP000188181"/>
    </source>
</evidence>
<keyword evidence="1" id="KW-0732">Signal</keyword>
<evidence type="ECO:0008006" key="4">
    <source>
        <dbReference type="Google" id="ProtNLM"/>
    </source>
</evidence>
<evidence type="ECO:0000313" key="2">
    <source>
        <dbReference type="EMBL" id="AQQ71686.1"/>
    </source>
</evidence>
<feature type="chain" id="PRO_5012028987" description="CBM11 domain-containing protein" evidence="1">
    <location>
        <begin position="20"/>
        <end position="562"/>
    </location>
</feature>
<reference evidence="3" key="1">
    <citation type="submission" date="2017-02" db="EMBL/GenBank/DDBJ databases">
        <title>Comparative genomics and description of representatives of a novel lineage of planctomycetes thriving in anoxic sediments.</title>
        <authorList>
            <person name="Spring S."/>
            <person name="Bunk B."/>
            <person name="Sproer C."/>
        </authorList>
    </citation>
    <scope>NUCLEOTIDE SEQUENCE [LARGE SCALE GENOMIC DNA]</scope>
    <source>
        <strain evidence="3">SM-Chi-D1</strain>
    </source>
</reference>
<dbReference type="OrthoDB" id="9804686at2"/>
<dbReference type="KEGG" id="pbas:SMSP2_02063"/>
<proteinExistence type="predicted"/>
<dbReference type="STRING" id="1851148.SMSP2_02063"/>
<accession>A0A1R7T5S4</accession>
<organism evidence="2 3">
    <name type="scientific">Limihaloglobus sulfuriphilus</name>
    <dbReference type="NCBI Taxonomy" id="1851148"/>
    <lineage>
        <taxon>Bacteria</taxon>
        <taxon>Pseudomonadati</taxon>
        <taxon>Planctomycetota</taxon>
        <taxon>Phycisphaerae</taxon>
        <taxon>Sedimentisphaerales</taxon>
        <taxon>Sedimentisphaeraceae</taxon>
        <taxon>Limihaloglobus</taxon>
    </lineage>
</organism>
<keyword evidence="3" id="KW-1185">Reference proteome</keyword>
<dbReference type="AlphaFoldDB" id="A0A1R7T5S4"/>
<dbReference type="InterPro" id="IPR008979">
    <property type="entry name" value="Galactose-bd-like_sf"/>
</dbReference>
<dbReference type="Gene3D" id="2.60.120.260">
    <property type="entry name" value="Galactose-binding domain-like"/>
    <property type="match status" value="1"/>
</dbReference>
<dbReference type="EMBL" id="CP019646">
    <property type="protein sequence ID" value="AQQ71686.1"/>
    <property type="molecule type" value="Genomic_DNA"/>
</dbReference>
<sequence precursor="true">MKKSVISILILITTIPGLAATICTEPFDYPVGSLEGQNGGTGWGDAWTFPSTSGTQEVVAESLLFSDLPVSGGALKLVDTDPAWSVVGVRRQLGFDFPTGADLWVSFLARIDQPEPDNASRTAEFRHGPTVGTTKLRMAPKGTNSQGVRIAYDSDASNSASENVQDGRTYLFLCRFGDIGTADGKFAVMWVLEEAGYDAMAADGLITEDELADNAYLIAQDPHANRKLDALDSAYLLLANSQGDTFGYYFDELRYGMSIQDVIPDETEAREPSPFWGESDVKPTAELTWTAGTDATAHQVYFGTDRDAVTNATTSDPMGVYMGQFDAAQYSPTGMETATRYFWRVDEVTSSGVNKGYVWDFWTLANISIDDFESYADTAQLREVWQDYIVNDSGATTEYSTVSNNGTGSMMYTYESQYGDSYADLVYLSAQDWDMGGIMLVMDIWFRGTAGNSTDETMYVTVEDSTGSATVNYPNSADLTDETWRVWHIDLSEFSGVDLTDVRKFTIGFTGGSFGSGEVYFDDIGIHPCRPGALVSDLNGDCTVDIQDFGVLAREWLQVKTY</sequence>
<dbReference type="RefSeq" id="WP_146683843.1">
    <property type="nucleotide sequence ID" value="NZ_CP019646.1"/>
</dbReference>
<gene>
    <name evidence="2" type="ORF">SMSP2_02063</name>
</gene>